<organism evidence="3 4">
    <name type="scientific">Orbilia ellipsospora</name>
    <dbReference type="NCBI Taxonomy" id="2528407"/>
    <lineage>
        <taxon>Eukaryota</taxon>
        <taxon>Fungi</taxon>
        <taxon>Dikarya</taxon>
        <taxon>Ascomycota</taxon>
        <taxon>Pezizomycotina</taxon>
        <taxon>Orbiliomycetes</taxon>
        <taxon>Orbiliales</taxon>
        <taxon>Orbiliaceae</taxon>
        <taxon>Orbilia</taxon>
    </lineage>
</organism>
<feature type="compositionally biased region" description="Polar residues" evidence="1">
    <location>
        <begin position="207"/>
        <end position="228"/>
    </location>
</feature>
<proteinExistence type="predicted"/>
<comment type="caution">
    <text evidence="3">The sequence shown here is derived from an EMBL/GenBank/DDBJ whole genome shotgun (WGS) entry which is preliminary data.</text>
</comment>
<feature type="compositionally biased region" description="Basic and acidic residues" evidence="1">
    <location>
        <begin position="111"/>
        <end position="128"/>
    </location>
</feature>
<feature type="region of interest" description="Disordered" evidence="1">
    <location>
        <begin position="111"/>
        <end position="148"/>
    </location>
</feature>
<evidence type="ECO:0000313" key="4">
    <source>
        <dbReference type="Proteomes" id="UP001365542"/>
    </source>
</evidence>
<feature type="compositionally biased region" description="Polar residues" evidence="1">
    <location>
        <begin position="183"/>
        <end position="196"/>
    </location>
</feature>
<dbReference type="AlphaFoldDB" id="A0AAV9XKJ5"/>
<feature type="region of interest" description="Disordered" evidence="1">
    <location>
        <begin position="183"/>
        <end position="241"/>
    </location>
</feature>
<evidence type="ECO:0000256" key="2">
    <source>
        <dbReference type="SAM" id="Phobius"/>
    </source>
</evidence>
<evidence type="ECO:0000313" key="3">
    <source>
        <dbReference type="EMBL" id="KAK6542503.1"/>
    </source>
</evidence>
<keyword evidence="2" id="KW-0472">Membrane</keyword>
<evidence type="ECO:0000256" key="1">
    <source>
        <dbReference type="SAM" id="MobiDB-lite"/>
    </source>
</evidence>
<feature type="compositionally biased region" description="Polar residues" evidence="1">
    <location>
        <begin position="137"/>
        <end position="146"/>
    </location>
</feature>
<name>A0AAV9XKJ5_9PEZI</name>
<dbReference type="Proteomes" id="UP001365542">
    <property type="component" value="Unassembled WGS sequence"/>
</dbReference>
<sequence>MGYIPQNLIARYASPRLSPRFVSSTDYLGFYLRIVFAIIGVIVFFIILLRILWWCRVRNLQNQQRQAEDVWWWQRWQHNQWQWNQRQAELQRQRDIHQRQVIHQRNLDRQERWRQQRETQRQQREQRQRQQQQWQRNTTPNMGTIPTPQPAVLRMHFVTRPQPPPSPPPINFALLVVNVPTGESDNQASPARTAPTTRPAEGITRVGSDNTQRNQHQRAPSRSQTRTPGGSDRDPPPAYKP</sequence>
<accession>A0AAV9XKJ5</accession>
<keyword evidence="4" id="KW-1185">Reference proteome</keyword>
<feature type="transmembrane region" description="Helical" evidence="2">
    <location>
        <begin position="30"/>
        <end position="55"/>
    </location>
</feature>
<dbReference type="EMBL" id="JAVHJO010000002">
    <property type="protein sequence ID" value="KAK6542503.1"/>
    <property type="molecule type" value="Genomic_DNA"/>
</dbReference>
<reference evidence="3 4" key="1">
    <citation type="submission" date="2019-10" db="EMBL/GenBank/DDBJ databases">
        <authorList>
            <person name="Palmer J.M."/>
        </authorList>
    </citation>
    <scope>NUCLEOTIDE SEQUENCE [LARGE SCALE GENOMIC DNA]</scope>
    <source>
        <strain evidence="3 4">TWF694</strain>
    </source>
</reference>
<keyword evidence="2" id="KW-1133">Transmembrane helix</keyword>
<protein>
    <submittedName>
        <fullName evidence="3">Uncharacterized protein</fullName>
    </submittedName>
</protein>
<gene>
    <name evidence="3" type="ORF">TWF694_006455</name>
</gene>
<keyword evidence="2" id="KW-0812">Transmembrane</keyword>